<evidence type="ECO:0000259" key="6">
    <source>
        <dbReference type="PROSITE" id="PS51387"/>
    </source>
</evidence>
<dbReference type="Pfam" id="PF08031">
    <property type="entry name" value="BBE"/>
    <property type="match status" value="1"/>
</dbReference>
<dbReference type="Pfam" id="PF01565">
    <property type="entry name" value="FAD_binding_4"/>
    <property type="match status" value="1"/>
</dbReference>
<comment type="caution">
    <text evidence="7">The sequence shown here is derived from an EMBL/GenBank/DDBJ whole genome shotgun (WGS) entry which is preliminary data.</text>
</comment>
<name>A0A2T3NLJ9_9GAMM</name>
<dbReference type="Gene3D" id="3.40.462.20">
    <property type="match status" value="1"/>
</dbReference>
<evidence type="ECO:0000256" key="2">
    <source>
        <dbReference type="ARBA" id="ARBA00005466"/>
    </source>
</evidence>
<feature type="domain" description="FAD-binding PCMH-type" evidence="6">
    <location>
        <begin position="34"/>
        <end position="205"/>
    </location>
</feature>
<evidence type="ECO:0000313" key="7">
    <source>
        <dbReference type="EMBL" id="PSW16353.1"/>
    </source>
</evidence>
<proteinExistence type="inferred from homology"/>
<evidence type="ECO:0000256" key="5">
    <source>
        <dbReference type="ARBA" id="ARBA00023002"/>
    </source>
</evidence>
<dbReference type="InterPro" id="IPR050416">
    <property type="entry name" value="FAD-linked_Oxidoreductase"/>
</dbReference>
<evidence type="ECO:0000313" key="8">
    <source>
        <dbReference type="Proteomes" id="UP000241346"/>
    </source>
</evidence>
<dbReference type="RefSeq" id="WP_107296975.1">
    <property type="nucleotide sequence ID" value="NZ_PYMB01000001.1"/>
</dbReference>
<sequence>MNSHQETLGSQFQGRIIVPDDNDYDEVRQIWNAMINKRPAVIAQCSSTSDVLSALNYAKTNHLEITVRGAGHNIAGNSICDNGLMIDLSRMKSVTVNPETKRALVQPGATLADIDAATQQHGLATPVGINSTTGISGLTLGGGFGWLTRKYGMTIDNLVSAQVVTANGGQLTASNTENSDLFWAIRGGGGNFGIITEFEFKLHSVGPEVLAGLIVFPFEQAKQVLEQYRVFTQNAPTDLNVWVVMRQAPPLPFLPEDVHGKEVIVLAIFYEGDLALGESLLDPLRQFGTPHGEHIGAQPYTAWQQAFDPLLTEGMRNYWKSHNFTELHDEALDFLLHYAGNLPSPHCEIFIGQLAGATNQVASDAMAYSSRDAKFVLNVHARWETPAEDEGAINWARDFFKATTPYASAGAYVNFMTEEEGGRVTAAYDSNYQRLVELKRQYDPDNLFHHNQNIKP</sequence>
<keyword evidence="5" id="KW-0560">Oxidoreductase</keyword>
<evidence type="ECO:0000256" key="1">
    <source>
        <dbReference type="ARBA" id="ARBA00001974"/>
    </source>
</evidence>
<dbReference type="GO" id="GO:0071949">
    <property type="term" value="F:FAD binding"/>
    <property type="evidence" value="ECO:0007669"/>
    <property type="project" value="InterPro"/>
</dbReference>
<dbReference type="EMBL" id="PYMB01000001">
    <property type="protein sequence ID" value="PSW16353.1"/>
    <property type="molecule type" value="Genomic_DNA"/>
</dbReference>
<keyword evidence="3" id="KW-0285">Flavoprotein</keyword>
<gene>
    <name evidence="7" type="ORF">C9J01_04965</name>
</gene>
<dbReference type="Gene3D" id="3.30.465.10">
    <property type="match status" value="1"/>
</dbReference>
<dbReference type="PANTHER" id="PTHR42973">
    <property type="entry name" value="BINDING OXIDOREDUCTASE, PUTATIVE (AFU_ORTHOLOGUE AFUA_1G17690)-RELATED"/>
    <property type="match status" value="1"/>
</dbReference>
<dbReference type="InterPro" id="IPR006094">
    <property type="entry name" value="Oxid_FAD_bind_N"/>
</dbReference>
<dbReference type="PANTHER" id="PTHR42973:SF39">
    <property type="entry name" value="FAD-BINDING PCMH-TYPE DOMAIN-CONTAINING PROTEIN"/>
    <property type="match status" value="1"/>
</dbReference>
<dbReference type="InterPro" id="IPR016169">
    <property type="entry name" value="FAD-bd_PCMH_sub2"/>
</dbReference>
<accession>A0A2T3NLJ9</accession>
<dbReference type="GO" id="GO:0016491">
    <property type="term" value="F:oxidoreductase activity"/>
    <property type="evidence" value="ECO:0007669"/>
    <property type="project" value="UniProtKB-KW"/>
</dbReference>
<dbReference type="InterPro" id="IPR012951">
    <property type="entry name" value="BBE"/>
</dbReference>
<dbReference type="SUPFAM" id="SSF56176">
    <property type="entry name" value="FAD-binding/transporter-associated domain-like"/>
    <property type="match status" value="1"/>
</dbReference>
<protein>
    <submittedName>
        <fullName evidence="7">FAD-linked oxidase</fullName>
    </submittedName>
</protein>
<comment type="cofactor">
    <cofactor evidence="1">
        <name>FAD</name>
        <dbReference type="ChEBI" id="CHEBI:57692"/>
    </cofactor>
</comment>
<dbReference type="InterPro" id="IPR016166">
    <property type="entry name" value="FAD-bd_PCMH"/>
</dbReference>
<evidence type="ECO:0000256" key="3">
    <source>
        <dbReference type="ARBA" id="ARBA00022630"/>
    </source>
</evidence>
<reference evidence="7 8" key="1">
    <citation type="submission" date="2018-03" db="EMBL/GenBank/DDBJ databases">
        <title>Whole genome sequencing of Histamine producing bacteria.</title>
        <authorList>
            <person name="Butler K."/>
        </authorList>
    </citation>
    <scope>NUCLEOTIDE SEQUENCE [LARGE SCALE GENOMIC DNA]</scope>
    <source>
        <strain evidence="7 8">DSM 19138</strain>
    </source>
</reference>
<comment type="similarity">
    <text evidence="2">Belongs to the oxygen-dependent FAD-linked oxidoreductase family.</text>
</comment>
<dbReference type="InterPro" id="IPR036318">
    <property type="entry name" value="FAD-bd_PCMH-like_sf"/>
</dbReference>
<dbReference type="Gene3D" id="3.30.43.10">
    <property type="entry name" value="Uridine Diphospho-n-acetylenolpyruvylglucosamine Reductase, domain 2"/>
    <property type="match status" value="1"/>
</dbReference>
<dbReference type="OrthoDB" id="9775082at2"/>
<dbReference type="AlphaFoldDB" id="A0A2T3NLJ9"/>
<keyword evidence="4" id="KW-0274">FAD</keyword>
<evidence type="ECO:0000256" key="4">
    <source>
        <dbReference type="ARBA" id="ARBA00022827"/>
    </source>
</evidence>
<organism evidence="7 8">
    <name type="scientific">Photobacterium rosenbergii</name>
    <dbReference type="NCBI Taxonomy" id="294936"/>
    <lineage>
        <taxon>Bacteria</taxon>
        <taxon>Pseudomonadati</taxon>
        <taxon>Pseudomonadota</taxon>
        <taxon>Gammaproteobacteria</taxon>
        <taxon>Vibrionales</taxon>
        <taxon>Vibrionaceae</taxon>
        <taxon>Photobacterium</taxon>
    </lineage>
</organism>
<dbReference type="Proteomes" id="UP000241346">
    <property type="component" value="Unassembled WGS sequence"/>
</dbReference>
<dbReference type="PROSITE" id="PS51387">
    <property type="entry name" value="FAD_PCMH"/>
    <property type="match status" value="1"/>
</dbReference>
<dbReference type="InterPro" id="IPR016167">
    <property type="entry name" value="FAD-bd_PCMH_sub1"/>
</dbReference>